<keyword evidence="1" id="KW-1133">Transmembrane helix</keyword>
<proteinExistence type="predicted"/>
<comment type="caution">
    <text evidence="3">The sequence shown here is derived from an EMBL/GenBank/DDBJ whole genome shotgun (WGS) entry which is preliminary data.</text>
</comment>
<evidence type="ECO:0000256" key="1">
    <source>
        <dbReference type="SAM" id="Phobius"/>
    </source>
</evidence>
<dbReference type="Proteomes" id="UP000654075">
    <property type="component" value="Unassembled WGS sequence"/>
</dbReference>
<gene>
    <name evidence="3" type="ORF">PGLA1383_LOCUS47864</name>
</gene>
<organism evidence="3 4">
    <name type="scientific">Polarella glacialis</name>
    <name type="common">Dinoflagellate</name>
    <dbReference type="NCBI Taxonomy" id="89957"/>
    <lineage>
        <taxon>Eukaryota</taxon>
        <taxon>Sar</taxon>
        <taxon>Alveolata</taxon>
        <taxon>Dinophyceae</taxon>
        <taxon>Suessiales</taxon>
        <taxon>Suessiaceae</taxon>
        <taxon>Polarella</taxon>
    </lineage>
</organism>
<evidence type="ECO:0000313" key="4">
    <source>
        <dbReference type="Proteomes" id="UP000654075"/>
    </source>
</evidence>
<dbReference type="AlphaFoldDB" id="A0A813H2D7"/>
<evidence type="ECO:0000256" key="2">
    <source>
        <dbReference type="SAM" id="SignalP"/>
    </source>
</evidence>
<name>A0A813H2D7_POLGL</name>
<accession>A0A813H2D7</accession>
<feature type="transmembrane region" description="Helical" evidence="1">
    <location>
        <begin position="60"/>
        <end position="80"/>
    </location>
</feature>
<keyword evidence="4" id="KW-1185">Reference proteome</keyword>
<keyword evidence="1" id="KW-0472">Membrane</keyword>
<feature type="signal peptide" evidence="2">
    <location>
        <begin position="1"/>
        <end position="23"/>
    </location>
</feature>
<reference evidence="3" key="1">
    <citation type="submission" date="2021-02" db="EMBL/GenBank/DDBJ databases">
        <authorList>
            <person name="Dougan E. K."/>
            <person name="Rhodes N."/>
            <person name="Thang M."/>
            <person name="Chan C."/>
        </authorList>
    </citation>
    <scope>NUCLEOTIDE SEQUENCE</scope>
</reference>
<evidence type="ECO:0000313" key="3">
    <source>
        <dbReference type="EMBL" id="CAE8631863.1"/>
    </source>
</evidence>
<protein>
    <submittedName>
        <fullName evidence="3">Uncharacterized protein</fullName>
    </submittedName>
</protein>
<dbReference type="EMBL" id="CAJNNV010030229">
    <property type="protein sequence ID" value="CAE8631863.1"/>
    <property type="molecule type" value="Genomic_DNA"/>
</dbReference>
<feature type="chain" id="PRO_5032572230" evidence="2">
    <location>
        <begin position="24"/>
        <end position="158"/>
    </location>
</feature>
<sequence>MARRIAVCFACLAAAALLHDVAFAPTPGAAGSSLRGRASGLAAEMPDQSASMHFDDQVRSAWSATSVFAAAMALGLLLGVGSPQMASAAADISIPIEKNTDSASRFVSGASQQKMKDEMEEQKKLLGAGKETSASKKLRVQKAMDKMKAEAGVAKMPS</sequence>
<keyword evidence="2" id="KW-0732">Signal</keyword>
<keyword evidence="1" id="KW-0812">Transmembrane</keyword>